<gene>
    <name evidence="2" type="ORF">DAT39_023062</name>
</gene>
<feature type="compositionally biased region" description="Basic and acidic residues" evidence="1">
    <location>
        <begin position="13"/>
        <end position="32"/>
    </location>
</feature>
<organism evidence="2 3">
    <name type="scientific">Clarias magur</name>
    <name type="common">Asian catfish</name>
    <name type="synonym">Macropteronotus magur</name>
    <dbReference type="NCBI Taxonomy" id="1594786"/>
    <lineage>
        <taxon>Eukaryota</taxon>
        <taxon>Metazoa</taxon>
        <taxon>Chordata</taxon>
        <taxon>Craniata</taxon>
        <taxon>Vertebrata</taxon>
        <taxon>Euteleostomi</taxon>
        <taxon>Actinopterygii</taxon>
        <taxon>Neopterygii</taxon>
        <taxon>Teleostei</taxon>
        <taxon>Ostariophysi</taxon>
        <taxon>Siluriformes</taxon>
        <taxon>Clariidae</taxon>
        <taxon>Clarias</taxon>
    </lineage>
</organism>
<dbReference type="EMBL" id="QNUK01001402">
    <property type="protein sequence ID" value="KAF5882320.1"/>
    <property type="molecule type" value="Genomic_DNA"/>
</dbReference>
<feature type="region of interest" description="Disordered" evidence="1">
    <location>
        <begin position="64"/>
        <end position="84"/>
    </location>
</feature>
<name>A0A8J4T1H6_CLAMG</name>
<sequence length="97" mass="10549">MAGNSREVTVDEIPPRKHEAFGPERTPREAARRSHLSRLSDHLSYLTLYCLTLYCLTLRDGGKSNGGEMQPSLGGAEGGCREKSLRLSAETVTITSG</sequence>
<evidence type="ECO:0000313" key="2">
    <source>
        <dbReference type="EMBL" id="KAF5882320.1"/>
    </source>
</evidence>
<evidence type="ECO:0000313" key="3">
    <source>
        <dbReference type="Proteomes" id="UP000727407"/>
    </source>
</evidence>
<proteinExistence type="predicted"/>
<dbReference type="Proteomes" id="UP000727407">
    <property type="component" value="Unassembled WGS sequence"/>
</dbReference>
<comment type="caution">
    <text evidence="2">The sequence shown here is derived from an EMBL/GenBank/DDBJ whole genome shotgun (WGS) entry which is preliminary data.</text>
</comment>
<evidence type="ECO:0000256" key="1">
    <source>
        <dbReference type="SAM" id="MobiDB-lite"/>
    </source>
</evidence>
<feature type="region of interest" description="Disordered" evidence="1">
    <location>
        <begin position="1"/>
        <end position="34"/>
    </location>
</feature>
<reference evidence="2" key="1">
    <citation type="submission" date="2020-07" db="EMBL/GenBank/DDBJ databases">
        <title>Clarias magur genome sequencing, assembly and annotation.</title>
        <authorList>
            <person name="Kushwaha B."/>
            <person name="Kumar R."/>
            <person name="Das P."/>
            <person name="Joshi C.G."/>
            <person name="Kumar D."/>
            <person name="Nagpure N.S."/>
            <person name="Pandey M."/>
            <person name="Agarwal S."/>
            <person name="Srivastava S."/>
            <person name="Singh M."/>
            <person name="Sahoo L."/>
            <person name="Jayasankar P."/>
            <person name="Meher P.K."/>
            <person name="Koringa P.G."/>
            <person name="Iquebal M.A."/>
            <person name="Das S.P."/>
            <person name="Bit A."/>
            <person name="Patnaik S."/>
            <person name="Patel N."/>
            <person name="Shah T.M."/>
            <person name="Hinsu A."/>
            <person name="Jena J.K."/>
        </authorList>
    </citation>
    <scope>NUCLEOTIDE SEQUENCE</scope>
    <source>
        <strain evidence="2">CIFAMagur01</strain>
        <tissue evidence="2">Testis</tissue>
    </source>
</reference>
<keyword evidence="3" id="KW-1185">Reference proteome</keyword>
<accession>A0A8J4T1H6</accession>
<protein>
    <submittedName>
        <fullName evidence="2">Uncharacterized protein</fullName>
    </submittedName>
</protein>
<dbReference type="AlphaFoldDB" id="A0A8J4T1H6"/>